<protein>
    <submittedName>
        <fullName evidence="6">ABC-type Fe3+-hydroxamate transport system substrate-binding protein</fullName>
    </submittedName>
</protein>
<comment type="caution">
    <text evidence="6">The sequence shown here is derived from an EMBL/GenBank/DDBJ whole genome shotgun (WGS) entry which is preliminary data.</text>
</comment>
<name>A0ABS4ZJD3_9MICO</name>
<dbReference type="RefSeq" id="WP_165136022.1">
    <property type="nucleotide sequence ID" value="NZ_CP049253.1"/>
</dbReference>
<accession>A0ABS4ZJD3</accession>
<evidence type="ECO:0000256" key="3">
    <source>
        <dbReference type="ARBA" id="ARBA00022448"/>
    </source>
</evidence>
<evidence type="ECO:0000313" key="6">
    <source>
        <dbReference type="EMBL" id="MBP2436591.1"/>
    </source>
</evidence>
<evidence type="ECO:0000256" key="1">
    <source>
        <dbReference type="ARBA" id="ARBA00004196"/>
    </source>
</evidence>
<dbReference type="Proteomes" id="UP001519362">
    <property type="component" value="Unassembled WGS sequence"/>
</dbReference>
<comment type="similarity">
    <text evidence="2">Belongs to the bacterial solute-binding protein 8 family.</text>
</comment>
<evidence type="ECO:0000256" key="4">
    <source>
        <dbReference type="ARBA" id="ARBA00022729"/>
    </source>
</evidence>
<reference evidence="6 7" key="1">
    <citation type="submission" date="2021-03" db="EMBL/GenBank/DDBJ databases">
        <title>Sequencing the genomes of 1000 actinobacteria strains.</title>
        <authorList>
            <person name="Klenk H.-P."/>
        </authorList>
    </citation>
    <scope>NUCLEOTIDE SEQUENCE [LARGE SCALE GENOMIC DNA]</scope>
    <source>
        <strain evidence="6 7">DSM 24221</strain>
    </source>
</reference>
<keyword evidence="4" id="KW-0732">Signal</keyword>
<dbReference type="Gene3D" id="3.40.50.1980">
    <property type="entry name" value="Nitrogenase molybdenum iron protein domain"/>
    <property type="match status" value="1"/>
</dbReference>
<dbReference type="PANTHER" id="PTHR30532:SF1">
    <property type="entry name" value="IRON(3+)-HYDROXAMATE-BINDING PROTEIN FHUD"/>
    <property type="match status" value="1"/>
</dbReference>
<dbReference type="PANTHER" id="PTHR30532">
    <property type="entry name" value="IRON III DICITRATE-BINDING PERIPLASMIC PROTEIN"/>
    <property type="match status" value="1"/>
</dbReference>
<keyword evidence="3" id="KW-0813">Transport</keyword>
<proteinExistence type="inferred from homology"/>
<dbReference type="InterPro" id="IPR002491">
    <property type="entry name" value="ABC_transptr_periplasmic_BD"/>
</dbReference>
<dbReference type="SUPFAM" id="SSF53807">
    <property type="entry name" value="Helical backbone' metal receptor"/>
    <property type="match status" value="1"/>
</dbReference>
<dbReference type="InterPro" id="IPR051313">
    <property type="entry name" value="Bact_iron-sidero_bind"/>
</dbReference>
<comment type="subcellular location">
    <subcellularLocation>
        <location evidence="1">Cell envelope</location>
    </subcellularLocation>
</comment>
<evidence type="ECO:0000259" key="5">
    <source>
        <dbReference type="PROSITE" id="PS50983"/>
    </source>
</evidence>
<dbReference type="Pfam" id="PF01497">
    <property type="entry name" value="Peripla_BP_2"/>
    <property type="match status" value="1"/>
</dbReference>
<evidence type="ECO:0000313" key="7">
    <source>
        <dbReference type="Proteomes" id="UP001519362"/>
    </source>
</evidence>
<dbReference type="EMBL" id="JAGIOL010000001">
    <property type="protein sequence ID" value="MBP2436591.1"/>
    <property type="molecule type" value="Genomic_DNA"/>
</dbReference>
<feature type="domain" description="Fe/B12 periplasmic-binding" evidence="5">
    <location>
        <begin position="1"/>
        <end position="156"/>
    </location>
</feature>
<sequence>MNRENEAQQQLDALDQRLDDLRERVAAAGLGDKPVSVLRVSPDGNRSIRVGTSESIAFRALGIAQPEAQTDPEEFRIDVSEENLDVLDGADTLFVYVDDTAEAERERIESSPLWNRLPAVQADRVHFVSSGVWNSADIIGFGNILDDIEEFFIEPGESE</sequence>
<evidence type="ECO:0000256" key="2">
    <source>
        <dbReference type="ARBA" id="ARBA00008814"/>
    </source>
</evidence>
<gene>
    <name evidence="6" type="ORF">JOF34_001177</name>
</gene>
<dbReference type="PROSITE" id="PS50983">
    <property type="entry name" value="FE_B12_PBP"/>
    <property type="match status" value="1"/>
</dbReference>
<organism evidence="6 7">
    <name type="scientific">Microbacterium amylolyticum</name>
    <dbReference type="NCBI Taxonomy" id="936337"/>
    <lineage>
        <taxon>Bacteria</taxon>
        <taxon>Bacillati</taxon>
        <taxon>Actinomycetota</taxon>
        <taxon>Actinomycetes</taxon>
        <taxon>Micrococcales</taxon>
        <taxon>Microbacteriaceae</taxon>
        <taxon>Microbacterium</taxon>
    </lineage>
</organism>
<keyword evidence="7" id="KW-1185">Reference proteome</keyword>